<accession>A0ABU7EYD1</accession>
<comment type="caution">
    <text evidence="1">The sequence shown here is derived from an EMBL/GenBank/DDBJ whole genome shotgun (WGS) entry which is preliminary data.</text>
</comment>
<dbReference type="Proteomes" id="UP001352852">
    <property type="component" value="Unassembled WGS sequence"/>
</dbReference>
<reference evidence="1 2" key="1">
    <citation type="submission" date="2021-06" db="EMBL/GenBank/DDBJ databases">
        <authorList>
            <person name="Palmer J.M."/>
        </authorList>
    </citation>
    <scope>NUCLEOTIDE SEQUENCE [LARGE SCALE GENOMIC DNA]</scope>
    <source>
        <strain evidence="1 2">CL_MEX2019</strain>
        <tissue evidence="1">Muscle</tissue>
    </source>
</reference>
<gene>
    <name evidence="1" type="ORF">CHARACLAT_027316</name>
</gene>
<sequence length="82" mass="8938">MCSKASFSEDSSSLKDRAIWINKSHQGNSRAELPDSTSPFPLAVSLLIPLAVSRSQITTPSLCKNKYLKLLQVLLSVLLHVG</sequence>
<organism evidence="1 2">
    <name type="scientific">Characodon lateralis</name>
    <dbReference type="NCBI Taxonomy" id="208331"/>
    <lineage>
        <taxon>Eukaryota</taxon>
        <taxon>Metazoa</taxon>
        <taxon>Chordata</taxon>
        <taxon>Craniata</taxon>
        <taxon>Vertebrata</taxon>
        <taxon>Euteleostomi</taxon>
        <taxon>Actinopterygii</taxon>
        <taxon>Neopterygii</taxon>
        <taxon>Teleostei</taxon>
        <taxon>Neoteleostei</taxon>
        <taxon>Acanthomorphata</taxon>
        <taxon>Ovalentaria</taxon>
        <taxon>Atherinomorphae</taxon>
        <taxon>Cyprinodontiformes</taxon>
        <taxon>Goodeidae</taxon>
        <taxon>Characodon</taxon>
    </lineage>
</organism>
<name>A0ABU7EYD1_9TELE</name>
<evidence type="ECO:0000313" key="2">
    <source>
        <dbReference type="Proteomes" id="UP001352852"/>
    </source>
</evidence>
<proteinExistence type="predicted"/>
<protein>
    <submittedName>
        <fullName evidence="1">Uncharacterized protein</fullName>
    </submittedName>
</protein>
<evidence type="ECO:0000313" key="1">
    <source>
        <dbReference type="EMBL" id="MED6291796.1"/>
    </source>
</evidence>
<keyword evidence="2" id="KW-1185">Reference proteome</keyword>
<dbReference type="EMBL" id="JAHUTJ010069002">
    <property type="protein sequence ID" value="MED6291796.1"/>
    <property type="molecule type" value="Genomic_DNA"/>
</dbReference>